<dbReference type="InterPro" id="IPR006703">
    <property type="entry name" value="G_AIG1"/>
</dbReference>
<dbReference type="PANTHER" id="PTHR10903:SF170">
    <property type="entry name" value="GTPASE IMAP FAMILY MEMBER 7"/>
    <property type="match status" value="1"/>
</dbReference>
<organism evidence="6 7">
    <name type="scientific">Lynx canadensis</name>
    <name type="common">Canada lynx</name>
    <name type="synonym">Felis canadensis</name>
    <dbReference type="NCBI Taxonomy" id="61383"/>
    <lineage>
        <taxon>Eukaryota</taxon>
        <taxon>Metazoa</taxon>
        <taxon>Chordata</taxon>
        <taxon>Craniata</taxon>
        <taxon>Vertebrata</taxon>
        <taxon>Euteleostomi</taxon>
        <taxon>Mammalia</taxon>
        <taxon>Eutheria</taxon>
        <taxon>Laurasiatheria</taxon>
        <taxon>Carnivora</taxon>
        <taxon>Feliformia</taxon>
        <taxon>Felidae</taxon>
        <taxon>Felinae</taxon>
        <taxon>Lynx</taxon>
    </lineage>
</organism>
<gene>
    <name evidence="6" type="primary">LOC115509364</name>
</gene>
<feature type="domain" description="AIG1-type G" evidence="5">
    <location>
        <begin position="6"/>
        <end position="208"/>
    </location>
</feature>
<evidence type="ECO:0000313" key="6">
    <source>
        <dbReference type="Ensembl" id="ENSLCNP00005003148.1"/>
    </source>
</evidence>
<evidence type="ECO:0000259" key="5">
    <source>
        <dbReference type="PROSITE" id="PS51720"/>
    </source>
</evidence>
<keyword evidence="3" id="KW-0342">GTP-binding</keyword>
<dbReference type="FunFam" id="3.40.50.300:FF:000366">
    <property type="entry name" value="GTPase, IMAP family member 2"/>
    <property type="match status" value="4"/>
</dbReference>
<comment type="similarity">
    <text evidence="1">Belongs to the TRAFAC class TrmE-Era-EngA-EngB-Septin-like GTPase superfamily. AIG1/Toc34/Toc159-like paraseptin GTPase family. IAN subfamily.</text>
</comment>
<name>A0A667G5W5_LYNCA</name>
<dbReference type="Pfam" id="PF04548">
    <property type="entry name" value="AIG1"/>
    <property type="match status" value="4"/>
</dbReference>
<evidence type="ECO:0000256" key="2">
    <source>
        <dbReference type="ARBA" id="ARBA00022741"/>
    </source>
</evidence>
<dbReference type="InterPro" id="IPR003593">
    <property type="entry name" value="AAA+_ATPase"/>
</dbReference>
<evidence type="ECO:0000256" key="4">
    <source>
        <dbReference type="SAM" id="Coils"/>
    </source>
</evidence>
<accession>A0A667G5W5</accession>
<dbReference type="SUPFAM" id="SSF52540">
    <property type="entry name" value="P-loop containing nucleoside triphosphate hydrolases"/>
    <property type="match status" value="4"/>
</dbReference>
<reference evidence="6" key="1">
    <citation type="submission" date="2025-08" db="UniProtKB">
        <authorList>
            <consortium name="Ensembl"/>
        </authorList>
    </citation>
    <scope>IDENTIFICATION</scope>
</reference>
<dbReference type="Ensembl" id="ENSLCNT00005003595.1">
    <property type="protein sequence ID" value="ENSLCNP00005003148.1"/>
    <property type="gene ID" value="ENSLCNG00005002240.1"/>
</dbReference>
<keyword evidence="7" id="KW-1185">Reference proteome</keyword>
<feature type="domain" description="AIG1-type G" evidence="5">
    <location>
        <begin position="224"/>
        <end position="426"/>
    </location>
</feature>
<evidence type="ECO:0000256" key="3">
    <source>
        <dbReference type="ARBA" id="ARBA00023134"/>
    </source>
</evidence>
<keyword evidence="4" id="KW-0175">Coiled coil</keyword>
<reference evidence="6" key="2">
    <citation type="submission" date="2025-09" db="UniProtKB">
        <authorList>
            <consortium name="Ensembl"/>
        </authorList>
    </citation>
    <scope>IDENTIFICATION</scope>
</reference>
<dbReference type="CDD" id="cd01852">
    <property type="entry name" value="AIG1"/>
    <property type="match status" value="4"/>
</dbReference>
<dbReference type="InterPro" id="IPR027417">
    <property type="entry name" value="P-loop_NTPase"/>
</dbReference>
<dbReference type="PANTHER" id="PTHR10903">
    <property type="entry name" value="GTPASE, IMAP FAMILY MEMBER-RELATED"/>
    <property type="match status" value="1"/>
</dbReference>
<keyword evidence="2" id="KW-0547">Nucleotide-binding</keyword>
<dbReference type="GO" id="GO:0005525">
    <property type="term" value="F:GTP binding"/>
    <property type="evidence" value="ECO:0007669"/>
    <property type="project" value="UniProtKB-KW"/>
</dbReference>
<dbReference type="AlphaFoldDB" id="A0A667G5W5"/>
<feature type="domain" description="AIG1-type G" evidence="5">
    <location>
        <begin position="653"/>
        <end position="855"/>
    </location>
</feature>
<dbReference type="SMART" id="SM00382">
    <property type="entry name" value="AAA"/>
    <property type="match status" value="4"/>
</dbReference>
<dbReference type="PROSITE" id="PS51720">
    <property type="entry name" value="G_AIG1"/>
    <property type="match status" value="4"/>
</dbReference>
<feature type="coiled-coil region" evidence="4">
    <location>
        <begin position="816"/>
        <end position="890"/>
    </location>
</feature>
<evidence type="ECO:0000313" key="7">
    <source>
        <dbReference type="Proteomes" id="UP000472241"/>
    </source>
</evidence>
<feature type="domain" description="AIG1-type G" evidence="5">
    <location>
        <begin position="442"/>
        <end position="644"/>
    </location>
</feature>
<proteinExistence type="inferred from homology"/>
<evidence type="ECO:0000256" key="1">
    <source>
        <dbReference type="ARBA" id="ARBA00008535"/>
    </source>
</evidence>
<sequence length="944" mass="105445">MAHPQDNSLRIVLVGKTGSGKSATANTILGSRVFESRIAHHAVTTKCQKASKEWKGRKLLVVDTPGLFDTKETLDTTCREISQCVLYSCPGPHAIILVLQVGLYREEEQKTVALIKAVFGKPALKHMIVLFTRKDDLEEKSLSDFLADSDVKLRNIISECGNRCCAFNNRASEAEKEAQVQELVELIEEMVRSNGGAYFTDAIYKMPFTPEKLSTGSDMAHPQDNSLRIVLVGKTGSGKSATANTILGSRVFESRIAHHAVTTKCQKASKEWKGRKLVVVDTPGLFDTKETLDTTCREISQCVLYSCPGPHAIILVLQVGLYREEEQKTVALIKAVFGKPALKHMIVLFTRKDDLEEKSLSDFLADSDVKLRNIISECGNRCCAFNNRASEAEKEAQVQELVELIEEMVRSNGGAYFTDAIYKMPFTPEKLSTGSDMAHPQDNSLRIVLVGKTGSGKSATANTILGSRVFESRIAHHAVTTKCQKASKEWKGRKLVVVDTPGLFDTKETLDTTCREISQCVLYSCPGPHAIILVLQVGLYREEEQKTVALIKAVFGKPALKHMIVLFTRKDDLEEKSLSDFLADSDVKLRNIISECGNRCCAFNNRASEAEKEAQVQELVELIEEMVRSNGGAYFTDAIYKMPFTPEKLYPQDNTLRIVLVGKTGSGKSATTNTILGSRVFDSRVAPHAVTTKCQKASKEWKGRKLVVVDTPGLFDTKKTLDTTCREISQCVLYSCPGPHAIVLVIHLGRYTDEEQKTVALIKYVFGKPALRHMIILFTGKDDLEGQSLSDFLADADVKLRNIIRECGNRCCAFNNRASEAEKEAQVQELVELIEEMVESNGGDYFTDAIYKDTEKRLKQREEDLKKIYTDQLNNEIKLVEKEYAHKSQEEREEKIKWLKRIYDEQLKNIREEAEKGIFGHVLDGIRRVLSKIWHMGRLGGAVG</sequence>
<dbReference type="InterPro" id="IPR045058">
    <property type="entry name" value="GIMA/IAN/Toc"/>
</dbReference>
<dbReference type="Gene3D" id="3.40.50.300">
    <property type="entry name" value="P-loop containing nucleotide triphosphate hydrolases"/>
    <property type="match status" value="4"/>
</dbReference>
<dbReference type="Proteomes" id="UP000472241">
    <property type="component" value="Unplaced"/>
</dbReference>
<protein>
    <submittedName>
        <fullName evidence="6">GTPase IMAP family member 7-like</fullName>
    </submittedName>
</protein>